<feature type="transmembrane region" description="Helical" evidence="4">
    <location>
        <begin position="184"/>
        <end position="208"/>
    </location>
</feature>
<keyword evidence="2" id="KW-1006">Bacterial flagellum protein export</keyword>
<keyword evidence="2" id="KW-0653">Protein transport</keyword>
<gene>
    <name evidence="5" type="ORF">C3L24_13705</name>
</gene>
<evidence type="ECO:0000256" key="4">
    <source>
        <dbReference type="SAM" id="Phobius"/>
    </source>
</evidence>
<evidence type="ECO:0000256" key="3">
    <source>
        <dbReference type="SAM" id="MobiDB-lite"/>
    </source>
</evidence>
<evidence type="ECO:0000313" key="5">
    <source>
        <dbReference type="EMBL" id="PUD97910.1"/>
    </source>
</evidence>
<feature type="transmembrane region" description="Helical" evidence="4">
    <location>
        <begin position="90"/>
        <end position="117"/>
    </location>
</feature>
<evidence type="ECO:0000256" key="2">
    <source>
        <dbReference type="ARBA" id="ARBA00023225"/>
    </source>
</evidence>
<organism evidence="5 6">
    <name type="scientific">Candidatus Sedimenticola endophacoides</name>
    <dbReference type="NCBI Taxonomy" id="2548426"/>
    <lineage>
        <taxon>Bacteria</taxon>
        <taxon>Pseudomonadati</taxon>
        <taxon>Pseudomonadota</taxon>
        <taxon>Gammaproteobacteria</taxon>
        <taxon>Chromatiales</taxon>
        <taxon>Sedimenticolaceae</taxon>
        <taxon>Sedimenticola</taxon>
    </lineage>
</organism>
<accession>A0A6N4DHQ0</accession>
<dbReference type="PANTHER" id="PTHR30531:SF12">
    <property type="entry name" value="FLAGELLAR BIOSYNTHETIC PROTEIN FLHB"/>
    <property type="match status" value="1"/>
</dbReference>
<dbReference type="GO" id="GO:0005886">
    <property type="term" value="C:plasma membrane"/>
    <property type="evidence" value="ECO:0007669"/>
    <property type="project" value="TreeGrafter"/>
</dbReference>
<dbReference type="GO" id="GO:0009306">
    <property type="term" value="P:protein secretion"/>
    <property type="evidence" value="ECO:0007669"/>
    <property type="project" value="InterPro"/>
</dbReference>
<dbReference type="InterPro" id="IPR006135">
    <property type="entry name" value="T3SS_substrate_exporter"/>
</dbReference>
<keyword evidence="4" id="KW-0812">Transmembrane</keyword>
<comment type="caution">
    <text evidence="5">The sequence shown here is derived from an EMBL/GenBank/DDBJ whole genome shotgun (WGS) entry which is preliminary data.</text>
</comment>
<keyword evidence="4" id="KW-0472">Membrane</keyword>
<dbReference type="Proteomes" id="UP000250928">
    <property type="component" value="Unassembled WGS sequence"/>
</dbReference>
<keyword evidence="4" id="KW-1133">Transmembrane helix</keyword>
<keyword evidence="2" id="KW-0813">Transport</keyword>
<feature type="region of interest" description="Disordered" evidence="3">
    <location>
        <begin position="1"/>
        <end position="26"/>
    </location>
</feature>
<dbReference type="Pfam" id="PF01312">
    <property type="entry name" value="Bac_export_2"/>
    <property type="match status" value="1"/>
</dbReference>
<dbReference type="AlphaFoldDB" id="A0A6N4DHQ0"/>
<proteinExistence type="predicted"/>
<reference evidence="5 6" key="1">
    <citation type="submission" date="2018-01" db="EMBL/GenBank/DDBJ databases">
        <title>Novel co-symbiosis in the lucinid bivalve Phacoides pectinatus.</title>
        <authorList>
            <person name="Lim S.J."/>
            <person name="Davis B.G."/>
            <person name="Gill D.E."/>
            <person name="Engel A.S."/>
            <person name="Anderson L.C."/>
            <person name="Campbell B.J."/>
        </authorList>
    </citation>
    <scope>NUCLEOTIDE SEQUENCE [LARGE SCALE GENOMIC DNA]</scope>
    <source>
        <strain evidence="5">N3_P5</strain>
    </source>
</reference>
<dbReference type="EMBL" id="PQCO01000336">
    <property type="protein sequence ID" value="PUD97910.1"/>
    <property type="molecule type" value="Genomic_DNA"/>
</dbReference>
<dbReference type="PANTHER" id="PTHR30531">
    <property type="entry name" value="FLAGELLAR BIOSYNTHETIC PROTEIN FLHB"/>
    <property type="match status" value="1"/>
</dbReference>
<feature type="transmembrane region" description="Helical" evidence="4">
    <location>
        <begin position="34"/>
        <end position="54"/>
    </location>
</feature>
<protein>
    <recommendedName>
        <fullName evidence="1">Flagellar biosynthetic protein FlhB</fullName>
    </recommendedName>
</protein>
<evidence type="ECO:0000313" key="6">
    <source>
        <dbReference type="Proteomes" id="UP000250928"/>
    </source>
</evidence>
<feature type="transmembrane region" description="Helical" evidence="4">
    <location>
        <begin position="151"/>
        <end position="169"/>
    </location>
</feature>
<name>A0A6N4DHQ0_9GAMM</name>
<sequence length="212" mass="22853">MAENDTGQERTEQPTPKRLQDARRKGQIARSRELNTMAITLVGGLTMMMMSGHFGQGMSELMRKGFSIARADAFDSHAMLNRLVEAVADALLMLLPLFAIIVVVAILSSVALGGITISTEAMSPKLSKLDPIKGMKRVFSLKGLMELAKSMAKFVLIGGATTLVLWLSLDRFIALSGMHLQQGIAALGNLVGWSLVLISTTLILIALVDVPF</sequence>
<evidence type="ECO:0000256" key="1">
    <source>
        <dbReference type="ARBA" id="ARBA00021622"/>
    </source>
</evidence>